<evidence type="ECO:0000313" key="15">
    <source>
        <dbReference type="EMBL" id="SFB70930.1"/>
    </source>
</evidence>
<evidence type="ECO:0000256" key="7">
    <source>
        <dbReference type="ARBA" id="ARBA00022842"/>
    </source>
</evidence>
<evidence type="ECO:0000259" key="13">
    <source>
        <dbReference type="SMART" id="SM00477"/>
    </source>
</evidence>
<organism evidence="15 16">
    <name type="scientific">Flexibacter flexilis DSM 6793</name>
    <dbReference type="NCBI Taxonomy" id="927664"/>
    <lineage>
        <taxon>Bacteria</taxon>
        <taxon>Pseudomonadati</taxon>
        <taxon>Bacteroidota</taxon>
        <taxon>Cytophagia</taxon>
        <taxon>Cytophagales</taxon>
        <taxon>Flexibacteraceae</taxon>
        <taxon>Flexibacter</taxon>
    </lineage>
</organism>
<dbReference type="Pfam" id="PF01223">
    <property type="entry name" value="Endonuclease_NS"/>
    <property type="match status" value="1"/>
</dbReference>
<reference evidence="15 16" key="1">
    <citation type="submission" date="2016-10" db="EMBL/GenBank/DDBJ databases">
        <authorList>
            <person name="de Groot N.N."/>
        </authorList>
    </citation>
    <scope>NUCLEOTIDE SEQUENCE [LARGE SCALE GENOMIC DNA]</scope>
    <source>
        <strain evidence="15 16">DSM 6793</strain>
    </source>
</reference>
<evidence type="ECO:0000256" key="8">
    <source>
        <dbReference type="PIRSR" id="PIRSR640255-1"/>
    </source>
</evidence>
<dbReference type="SMART" id="SM00892">
    <property type="entry name" value="Endonuclease_NS"/>
    <property type="match status" value="1"/>
</dbReference>
<dbReference type="GO" id="GO:0046872">
    <property type="term" value="F:metal ion binding"/>
    <property type="evidence" value="ECO:0007669"/>
    <property type="project" value="UniProtKB-KW"/>
</dbReference>
<dbReference type="SUPFAM" id="SSF54060">
    <property type="entry name" value="His-Me finger endonucleases"/>
    <property type="match status" value="1"/>
</dbReference>
<dbReference type="PROSITE" id="PS01070">
    <property type="entry name" value="NUCLEASE_NON_SPEC"/>
    <property type="match status" value="1"/>
</dbReference>
<dbReference type="InterPro" id="IPR001604">
    <property type="entry name" value="Endo_G_ENPP1-like_dom"/>
</dbReference>
<keyword evidence="5 10" id="KW-0255">Endonuclease</keyword>
<feature type="region of interest" description="Disordered" evidence="11">
    <location>
        <begin position="31"/>
        <end position="99"/>
    </location>
</feature>
<feature type="domain" description="ENPP1-3/EXOG-like endonuclease/phosphodiesterase" evidence="13">
    <location>
        <begin position="107"/>
        <end position="300"/>
    </location>
</feature>
<name>A0A1I1DDQ6_9BACT</name>
<dbReference type="EMBL" id="FOLE01000001">
    <property type="protein sequence ID" value="SFB70930.1"/>
    <property type="molecule type" value="Genomic_DNA"/>
</dbReference>
<dbReference type="InterPro" id="IPR044925">
    <property type="entry name" value="His-Me_finger_sf"/>
</dbReference>
<keyword evidence="7" id="KW-0460">Magnesium</keyword>
<comment type="cofactor">
    <cofactor evidence="1 10">
        <name>Mg(2+)</name>
        <dbReference type="ChEBI" id="CHEBI:18420"/>
    </cofactor>
</comment>
<dbReference type="GO" id="GO:0004519">
    <property type="term" value="F:endonuclease activity"/>
    <property type="evidence" value="ECO:0007669"/>
    <property type="project" value="UniProtKB-UniRule"/>
</dbReference>
<dbReference type="CDD" id="cd00091">
    <property type="entry name" value="NUC"/>
    <property type="match status" value="1"/>
</dbReference>
<evidence type="ECO:0000313" key="16">
    <source>
        <dbReference type="Proteomes" id="UP000199514"/>
    </source>
</evidence>
<feature type="compositionally biased region" description="Low complexity" evidence="11">
    <location>
        <begin position="65"/>
        <end position="77"/>
    </location>
</feature>
<evidence type="ECO:0000256" key="10">
    <source>
        <dbReference type="RuleBase" id="RU366055"/>
    </source>
</evidence>
<keyword evidence="12" id="KW-0812">Transmembrane</keyword>
<dbReference type="PANTHER" id="PTHR13966:SF5">
    <property type="entry name" value="ENDONUCLEASE G, MITOCHONDRIAL"/>
    <property type="match status" value="1"/>
</dbReference>
<dbReference type="GO" id="GO:0003676">
    <property type="term" value="F:nucleic acid binding"/>
    <property type="evidence" value="ECO:0007669"/>
    <property type="project" value="InterPro"/>
</dbReference>
<feature type="binding site" evidence="9">
    <location>
        <position position="200"/>
    </location>
    <ligand>
        <name>Mg(2+)</name>
        <dbReference type="ChEBI" id="CHEBI:18420"/>
        <note>catalytic</note>
    </ligand>
</feature>
<feature type="compositionally biased region" description="Basic and acidic residues" evidence="11">
    <location>
        <begin position="139"/>
        <end position="148"/>
    </location>
</feature>
<keyword evidence="12" id="KW-1133">Transmembrane helix</keyword>
<dbReference type="AlphaFoldDB" id="A0A1I1DDQ6"/>
<dbReference type="STRING" id="927664.SAMN05421780_10129"/>
<accession>A0A1I1DDQ6</accession>
<dbReference type="OrthoDB" id="9811262at2"/>
<dbReference type="SMART" id="SM00477">
    <property type="entry name" value="NUC"/>
    <property type="match status" value="1"/>
</dbReference>
<keyword evidence="6 10" id="KW-0378">Hydrolase</keyword>
<dbReference type="PANTHER" id="PTHR13966">
    <property type="entry name" value="ENDONUCLEASE RELATED"/>
    <property type="match status" value="1"/>
</dbReference>
<dbReference type="Gene3D" id="3.40.570.10">
    <property type="entry name" value="Extracellular Endonuclease, subunit A"/>
    <property type="match status" value="1"/>
</dbReference>
<dbReference type="InterPro" id="IPR018524">
    <property type="entry name" value="DNA/RNA_endonuclease_AS"/>
</dbReference>
<evidence type="ECO:0000256" key="6">
    <source>
        <dbReference type="ARBA" id="ARBA00022801"/>
    </source>
</evidence>
<evidence type="ECO:0000256" key="11">
    <source>
        <dbReference type="SAM" id="MobiDB-lite"/>
    </source>
</evidence>
<feature type="region of interest" description="Disordered" evidence="11">
    <location>
        <begin position="139"/>
        <end position="167"/>
    </location>
</feature>
<proteinExistence type="inferred from homology"/>
<dbReference type="Proteomes" id="UP000199514">
    <property type="component" value="Unassembled WGS sequence"/>
</dbReference>
<dbReference type="EC" id="3.1.30.-" evidence="10"/>
<feature type="transmembrane region" description="Helical" evidence="12">
    <location>
        <begin position="12"/>
        <end position="28"/>
    </location>
</feature>
<keyword evidence="16" id="KW-1185">Reference proteome</keyword>
<keyword evidence="3 10" id="KW-0540">Nuclease</keyword>
<comment type="similarity">
    <text evidence="2 10">Belongs to the DNA/RNA non-specific endonuclease family.</text>
</comment>
<keyword evidence="4 9" id="KW-0479">Metal-binding</keyword>
<evidence type="ECO:0000256" key="9">
    <source>
        <dbReference type="PIRSR" id="PIRSR640255-2"/>
    </source>
</evidence>
<keyword evidence="12" id="KW-0472">Membrane</keyword>
<dbReference type="GO" id="GO:0016787">
    <property type="term" value="F:hydrolase activity"/>
    <property type="evidence" value="ECO:0007669"/>
    <property type="project" value="UniProtKB-KW"/>
</dbReference>
<evidence type="ECO:0000256" key="5">
    <source>
        <dbReference type="ARBA" id="ARBA00022759"/>
    </source>
</evidence>
<protein>
    <recommendedName>
        <fullName evidence="10">Endonuclease</fullName>
        <ecNumber evidence="10">3.1.30.-</ecNumber>
    </recommendedName>
</protein>
<evidence type="ECO:0000256" key="12">
    <source>
        <dbReference type="SAM" id="Phobius"/>
    </source>
</evidence>
<dbReference type="InterPro" id="IPR044929">
    <property type="entry name" value="DNA/RNA_non-sp_Endonuclease_sf"/>
</dbReference>
<sequence>MAKQTGSSTSYVKLIATIVAVVAGMWFYNKSDKTSSSKKDDKPRKPKQEVAETRENNSTPVKPKSNTNTSTPRNSSNADLPNYAEDEAFPYPKPYPNATKGRQIIHHTAYTLSYYEKHEQAEWVAYTLSAKDLRGKAEREKESFKADDQVEGGSATPQDYLGTGYDRGHLAPAADMKRSETAMEESFFMSNMSPQKPQCNRGIWRILEEQVRDWAKDEQFLFITTGPVLRDGLKTIGRSTKISVPEYYYKVILKLGDEPKAIAFLMKNAGSDENLQTFAVSIDEVEEKTGLDFYPLLPDDVEKKLESKFDVNAWQWSEPRR</sequence>
<feature type="domain" description="DNA/RNA non-specific endonuclease/pyrophosphatase/phosphodiesterase" evidence="14">
    <location>
        <begin position="106"/>
        <end position="300"/>
    </location>
</feature>
<evidence type="ECO:0000256" key="2">
    <source>
        <dbReference type="ARBA" id="ARBA00010052"/>
    </source>
</evidence>
<evidence type="ECO:0000256" key="3">
    <source>
        <dbReference type="ARBA" id="ARBA00022722"/>
    </source>
</evidence>
<evidence type="ECO:0000256" key="4">
    <source>
        <dbReference type="ARBA" id="ARBA00022723"/>
    </source>
</evidence>
<dbReference type="InterPro" id="IPR020821">
    <property type="entry name" value="ENPP1-3/EXOG-like_nuc-like"/>
</dbReference>
<dbReference type="InterPro" id="IPR040255">
    <property type="entry name" value="Non-specific_endonuclease"/>
</dbReference>
<feature type="active site" description="Proton acceptor" evidence="8">
    <location>
        <position position="169"/>
    </location>
</feature>
<gene>
    <name evidence="15" type="ORF">SAMN05421780_10129</name>
</gene>
<evidence type="ECO:0000259" key="14">
    <source>
        <dbReference type="SMART" id="SM00892"/>
    </source>
</evidence>
<evidence type="ECO:0000256" key="1">
    <source>
        <dbReference type="ARBA" id="ARBA00001946"/>
    </source>
</evidence>
<feature type="compositionally biased region" description="Basic and acidic residues" evidence="11">
    <location>
        <begin position="31"/>
        <end position="55"/>
    </location>
</feature>